<feature type="chain" id="PRO_5009446722" evidence="3">
    <location>
        <begin position="20"/>
        <end position="247"/>
    </location>
</feature>
<dbReference type="CDD" id="cd00190">
    <property type="entry name" value="Tryp_SPc"/>
    <property type="match status" value="1"/>
</dbReference>
<evidence type="ECO:0000259" key="4">
    <source>
        <dbReference type="PROSITE" id="PS50240"/>
    </source>
</evidence>
<comment type="similarity">
    <text evidence="1">Belongs to the peptidase S1 family.</text>
</comment>
<keyword evidence="6" id="KW-1185">Reference proteome</keyword>
<evidence type="ECO:0000256" key="2">
    <source>
        <dbReference type="ARBA" id="ARBA00023157"/>
    </source>
</evidence>
<dbReference type="Gene3D" id="2.40.10.10">
    <property type="entry name" value="Trypsin-like serine proteases"/>
    <property type="match status" value="1"/>
</dbReference>
<evidence type="ECO:0000313" key="5">
    <source>
        <dbReference type="EMBL" id="CZT04711.1"/>
    </source>
</evidence>
<gene>
    <name evidence="5" type="ORF">RAG0_11076</name>
</gene>
<dbReference type="InterPro" id="IPR018114">
    <property type="entry name" value="TRYPSIN_HIS"/>
</dbReference>
<dbReference type="PROSITE" id="PS00134">
    <property type="entry name" value="TRYPSIN_HIS"/>
    <property type="match status" value="1"/>
</dbReference>
<protein>
    <submittedName>
        <fullName evidence="5">Related to trypsin</fullName>
    </submittedName>
</protein>
<dbReference type="InterPro" id="IPR043504">
    <property type="entry name" value="Peptidase_S1_PA_chymotrypsin"/>
</dbReference>
<dbReference type="AlphaFoldDB" id="A0A1E1L2I3"/>
<dbReference type="GO" id="GO:0004252">
    <property type="term" value="F:serine-type endopeptidase activity"/>
    <property type="evidence" value="ECO:0007669"/>
    <property type="project" value="InterPro"/>
</dbReference>
<dbReference type="Proteomes" id="UP000178912">
    <property type="component" value="Unassembled WGS sequence"/>
</dbReference>
<organism evidence="5 6">
    <name type="scientific">Rhynchosporium agropyri</name>
    <dbReference type="NCBI Taxonomy" id="914238"/>
    <lineage>
        <taxon>Eukaryota</taxon>
        <taxon>Fungi</taxon>
        <taxon>Dikarya</taxon>
        <taxon>Ascomycota</taxon>
        <taxon>Pezizomycotina</taxon>
        <taxon>Leotiomycetes</taxon>
        <taxon>Helotiales</taxon>
        <taxon>Ploettnerulaceae</taxon>
        <taxon>Rhynchosporium</taxon>
    </lineage>
</organism>
<dbReference type="InterPro" id="IPR001314">
    <property type="entry name" value="Peptidase_S1A"/>
</dbReference>
<evidence type="ECO:0000313" key="6">
    <source>
        <dbReference type="Proteomes" id="UP000178912"/>
    </source>
</evidence>
<dbReference type="InterPro" id="IPR050430">
    <property type="entry name" value="Peptidase_S1"/>
</dbReference>
<sequence length="247" mass="26230">MMFISVLFLGLSFTPFNLAAPSPSKIDARVAGGNLSKPGEFPFFVATQRNGLYQCGGTLLNAHTVLTAAHCSINNPPANLTIRAGSMYWRSGGIASNISEVKIHPSLALWHLSTPIQISDTIDYATIPAQYYDPPVGLKATTAGWGYTTPDMTVPGPEVLRYVNVPVVSRQECSIYGQITSFEICAGGDEGKGSCPYDSGGPIWNAETKEIIGTVESGGGCGSKGVPIVYTNLGSMSDWVRNNSWSA</sequence>
<dbReference type="EMBL" id="FJUX01000070">
    <property type="protein sequence ID" value="CZT04711.1"/>
    <property type="molecule type" value="Genomic_DNA"/>
</dbReference>
<keyword evidence="3" id="KW-0732">Signal</keyword>
<dbReference type="OrthoDB" id="6380398at2759"/>
<dbReference type="PANTHER" id="PTHR24276:SF98">
    <property type="entry name" value="FI18310P1-RELATED"/>
    <property type="match status" value="1"/>
</dbReference>
<evidence type="ECO:0000256" key="1">
    <source>
        <dbReference type="ARBA" id="ARBA00007664"/>
    </source>
</evidence>
<proteinExistence type="inferred from homology"/>
<reference evidence="6" key="1">
    <citation type="submission" date="2016-03" db="EMBL/GenBank/DDBJ databases">
        <authorList>
            <person name="Guldener U."/>
        </authorList>
    </citation>
    <scope>NUCLEOTIDE SEQUENCE [LARGE SCALE GENOMIC DNA]</scope>
    <source>
        <strain evidence="6">04CH-RAC-A.6.1</strain>
    </source>
</reference>
<dbReference type="PANTHER" id="PTHR24276">
    <property type="entry name" value="POLYSERASE-RELATED"/>
    <property type="match status" value="1"/>
</dbReference>
<feature type="signal peptide" evidence="3">
    <location>
        <begin position="1"/>
        <end position="19"/>
    </location>
</feature>
<name>A0A1E1L2I3_9HELO</name>
<feature type="domain" description="Peptidase S1" evidence="4">
    <location>
        <begin position="30"/>
        <end position="245"/>
    </location>
</feature>
<dbReference type="Pfam" id="PF00089">
    <property type="entry name" value="Trypsin"/>
    <property type="match status" value="1"/>
</dbReference>
<dbReference type="GO" id="GO:0006508">
    <property type="term" value="P:proteolysis"/>
    <property type="evidence" value="ECO:0007669"/>
    <property type="project" value="InterPro"/>
</dbReference>
<dbReference type="PRINTS" id="PR00722">
    <property type="entry name" value="CHYMOTRYPSIN"/>
</dbReference>
<evidence type="ECO:0000256" key="3">
    <source>
        <dbReference type="SAM" id="SignalP"/>
    </source>
</evidence>
<keyword evidence="2" id="KW-1015">Disulfide bond</keyword>
<dbReference type="InterPro" id="IPR001254">
    <property type="entry name" value="Trypsin_dom"/>
</dbReference>
<accession>A0A1E1L2I3</accession>
<dbReference type="SUPFAM" id="SSF50494">
    <property type="entry name" value="Trypsin-like serine proteases"/>
    <property type="match status" value="1"/>
</dbReference>
<dbReference type="PROSITE" id="PS50240">
    <property type="entry name" value="TRYPSIN_DOM"/>
    <property type="match status" value="1"/>
</dbReference>
<dbReference type="InterPro" id="IPR009003">
    <property type="entry name" value="Peptidase_S1_PA"/>
</dbReference>
<dbReference type="SMART" id="SM00020">
    <property type="entry name" value="Tryp_SPc"/>
    <property type="match status" value="1"/>
</dbReference>